<dbReference type="OrthoDB" id="7794186at2"/>
<reference evidence="4" key="2">
    <citation type="submission" date="2016-04" db="EMBL/GenBank/DDBJ databases">
        <title>First Complete Genome Sequence of a Subdivision 6 Acidobacterium.</title>
        <authorList>
            <person name="Huang S."/>
            <person name="Vieira S."/>
            <person name="Bunk B."/>
            <person name="Riedel T."/>
            <person name="Sproeer C."/>
            <person name="Overmann J."/>
        </authorList>
    </citation>
    <scope>NUCLEOTIDE SEQUENCE [LARGE SCALE GENOMIC DNA]</scope>
    <source>
        <strain evidence="4">DSM 100886 HEG_-6_39</strain>
    </source>
</reference>
<dbReference type="Proteomes" id="UP000076079">
    <property type="component" value="Chromosome"/>
</dbReference>
<keyword evidence="4" id="KW-1185">Reference proteome</keyword>
<dbReference type="InterPro" id="IPR008964">
    <property type="entry name" value="Invasin/intimin_cell_adhesion"/>
</dbReference>
<dbReference type="SMART" id="SM00089">
    <property type="entry name" value="PKD"/>
    <property type="match status" value="1"/>
</dbReference>
<organism evidence="3 4">
    <name type="scientific">Luteitalea pratensis</name>
    <dbReference type="NCBI Taxonomy" id="1855912"/>
    <lineage>
        <taxon>Bacteria</taxon>
        <taxon>Pseudomonadati</taxon>
        <taxon>Acidobacteriota</taxon>
        <taxon>Vicinamibacteria</taxon>
        <taxon>Vicinamibacterales</taxon>
        <taxon>Vicinamibacteraceae</taxon>
        <taxon>Luteitalea</taxon>
    </lineage>
</organism>
<sequence length="260" mass="27352" precursor="true">MTNVRRLTNLLLALASVGAMTACTSEPDIPKATGPSELGLSLQVLASPDVLNTDGLSTSQITVTARGPNSEPKAGVPLRADIRVGGAIVDLGSLSTKSTTTGADGRATIVYTAPPGGLSGNTDGSNVVQVGFTPLTGDYANAVERAVSIRLVPLGTIVFPGQPLANFTWRPTQAFAMDEVTLDAGQSKDCPLTATAPTECFDSPTLQYEWNMDDRNIILTGRVIKYQFPQRGDYNVKLTVTNALGNKVSVTKMIDVLSRP</sequence>
<accession>A0A143PRE5</accession>
<dbReference type="SUPFAM" id="SSF49373">
    <property type="entry name" value="Invasin/intimin cell-adhesion fragments"/>
    <property type="match status" value="1"/>
</dbReference>
<evidence type="ECO:0000259" key="2">
    <source>
        <dbReference type="PROSITE" id="PS50093"/>
    </source>
</evidence>
<dbReference type="Pfam" id="PF18911">
    <property type="entry name" value="PKD_4"/>
    <property type="match status" value="1"/>
</dbReference>
<evidence type="ECO:0000256" key="1">
    <source>
        <dbReference type="SAM" id="SignalP"/>
    </source>
</evidence>
<dbReference type="InterPro" id="IPR000601">
    <property type="entry name" value="PKD_dom"/>
</dbReference>
<dbReference type="AlphaFoldDB" id="A0A143PRE5"/>
<name>A0A143PRE5_LUTPR</name>
<protein>
    <submittedName>
        <fullName evidence="3">PKD domain protein</fullName>
    </submittedName>
</protein>
<dbReference type="InterPro" id="IPR035986">
    <property type="entry name" value="PKD_dom_sf"/>
</dbReference>
<dbReference type="CDD" id="cd00146">
    <property type="entry name" value="PKD"/>
    <property type="match status" value="1"/>
</dbReference>
<dbReference type="PROSITE" id="PS51257">
    <property type="entry name" value="PROKAR_LIPOPROTEIN"/>
    <property type="match status" value="1"/>
</dbReference>
<dbReference type="InterPro" id="IPR022409">
    <property type="entry name" value="PKD/Chitinase_dom"/>
</dbReference>
<dbReference type="InterPro" id="IPR013783">
    <property type="entry name" value="Ig-like_fold"/>
</dbReference>
<dbReference type="STRING" id="1855912.LuPra_04179"/>
<dbReference type="Gene3D" id="2.60.40.10">
    <property type="entry name" value="Immunoglobulins"/>
    <property type="match status" value="2"/>
</dbReference>
<evidence type="ECO:0000313" key="4">
    <source>
        <dbReference type="Proteomes" id="UP000076079"/>
    </source>
</evidence>
<keyword evidence="1" id="KW-0732">Signal</keyword>
<gene>
    <name evidence="3" type="ORF">LuPra_04179</name>
</gene>
<reference evidence="3 4" key="1">
    <citation type="journal article" date="2016" name="Genome Announc.">
        <title>First Complete Genome Sequence of a Subdivision 6 Acidobacterium Strain.</title>
        <authorList>
            <person name="Huang S."/>
            <person name="Vieira S."/>
            <person name="Bunk B."/>
            <person name="Riedel T."/>
            <person name="Sproer C."/>
            <person name="Overmann J."/>
        </authorList>
    </citation>
    <scope>NUCLEOTIDE SEQUENCE [LARGE SCALE GENOMIC DNA]</scope>
    <source>
        <strain evidence="4">DSM 100886 HEG_-6_39</strain>
    </source>
</reference>
<proteinExistence type="predicted"/>
<feature type="domain" description="PKD" evidence="2">
    <location>
        <begin position="203"/>
        <end position="256"/>
    </location>
</feature>
<dbReference type="PROSITE" id="PS50093">
    <property type="entry name" value="PKD"/>
    <property type="match status" value="1"/>
</dbReference>
<dbReference type="KEGG" id="abac:LuPra_04179"/>
<evidence type="ECO:0000313" key="3">
    <source>
        <dbReference type="EMBL" id="AMY10936.1"/>
    </source>
</evidence>
<dbReference type="SUPFAM" id="SSF49299">
    <property type="entry name" value="PKD domain"/>
    <property type="match status" value="1"/>
</dbReference>
<dbReference type="RefSeq" id="WP_110172528.1">
    <property type="nucleotide sequence ID" value="NZ_CP015136.1"/>
</dbReference>
<feature type="signal peptide" evidence="1">
    <location>
        <begin position="1"/>
        <end position="21"/>
    </location>
</feature>
<feature type="chain" id="PRO_5007511894" evidence="1">
    <location>
        <begin position="22"/>
        <end position="260"/>
    </location>
</feature>
<dbReference type="EMBL" id="CP015136">
    <property type="protein sequence ID" value="AMY10936.1"/>
    <property type="molecule type" value="Genomic_DNA"/>
</dbReference>